<feature type="transmembrane region" description="Helical" evidence="1">
    <location>
        <begin position="44"/>
        <end position="64"/>
    </location>
</feature>
<dbReference type="RefSeq" id="WP_265381742.1">
    <property type="nucleotide sequence ID" value="NZ_CP110615.1"/>
</dbReference>
<gene>
    <name evidence="2" type="ORF">RHODO2019_10450</name>
</gene>
<proteinExistence type="predicted"/>
<feature type="transmembrane region" description="Helical" evidence="1">
    <location>
        <begin position="110"/>
        <end position="131"/>
    </location>
</feature>
<evidence type="ECO:0000256" key="1">
    <source>
        <dbReference type="SAM" id="Phobius"/>
    </source>
</evidence>
<name>A0ABY6NW65_9NOCA</name>
<evidence type="ECO:0000313" key="3">
    <source>
        <dbReference type="Proteomes" id="UP001164965"/>
    </source>
</evidence>
<reference evidence="2" key="1">
    <citation type="submission" date="2022-10" db="EMBL/GenBank/DDBJ databases">
        <title>Rhodococcus sp.75.</title>
        <authorList>
            <person name="Sun M."/>
        </authorList>
    </citation>
    <scope>NUCLEOTIDE SEQUENCE</scope>
    <source>
        <strain evidence="2">75</strain>
    </source>
</reference>
<evidence type="ECO:0000313" key="2">
    <source>
        <dbReference type="EMBL" id="UZJ23635.1"/>
    </source>
</evidence>
<dbReference type="Proteomes" id="UP001164965">
    <property type="component" value="Chromosome"/>
</dbReference>
<keyword evidence="3" id="KW-1185">Reference proteome</keyword>
<accession>A0ABY6NW65</accession>
<keyword evidence="1" id="KW-0472">Membrane</keyword>
<keyword evidence="1" id="KW-0812">Transmembrane</keyword>
<feature type="transmembrane region" description="Helical" evidence="1">
    <location>
        <begin position="71"/>
        <end position="90"/>
    </location>
</feature>
<protein>
    <submittedName>
        <fullName evidence="2">Uncharacterized protein</fullName>
    </submittedName>
</protein>
<sequence length="145" mass="14746">MSRVGVLSWSIRLLTAAGLGVDAVVHVVLAPTRPPAAPGQWSQAGLFYAEAAVAVVVAVLLLATGARVVHLVAVLVAASAVVAVLVSRYVDTGPLGPIPDLYEPFWYTSKVVATVAEAVAAMTAAAGVLLGRHHAVAHRGQAATP</sequence>
<keyword evidence="1" id="KW-1133">Transmembrane helix</keyword>
<dbReference type="EMBL" id="CP110615">
    <property type="protein sequence ID" value="UZJ23635.1"/>
    <property type="molecule type" value="Genomic_DNA"/>
</dbReference>
<organism evidence="2 3">
    <name type="scientific">Rhodococcus antarcticus</name>
    <dbReference type="NCBI Taxonomy" id="2987751"/>
    <lineage>
        <taxon>Bacteria</taxon>
        <taxon>Bacillati</taxon>
        <taxon>Actinomycetota</taxon>
        <taxon>Actinomycetes</taxon>
        <taxon>Mycobacteriales</taxon>
        <taxon>Nocardiaceae</taxon>
        <taxon>Rhodococcus</taxon>
    </lineage>
</organism>